<feature type="region of interest" description="Disordered" evidence="4">
    <location>
        <begin position="2868"/>
        <end position="2910"/>
    </location>
</feature>
<keyword evidence="2" id="KW-0853">WD repeat</keyword>
<dbReference type="SMART" id="SM01302">
    <property type="entry name" value="Raptor_N"/>
    <property type="match status" value="1"/>
</dbReference>
<comment type="caution">
    <text evidence="6">The sequence shown here is derived from an EMBL/GenBank/DDBJ whole genome shotgun (WGS) entry which is preliminary data.</text>
</comment>
<dbReference type="GO" id="GO:0030674">
    <property type="term" value="F:protein-macromolecule adaptor activity"/>
    <property type="evidence" value="ECO:0007669"/>
    <property type="project" value="TreeGrafter"/>
</dbReference>
<keyword evidence="3" id="KW-0677">Repeat</keyword>
<dbReference type="InterPro" id="IPR029347">
    <property type="entry name" value="Raptor_N"/>
</dbReference>
<dbReference type="InterPro" id="IPR003124">
    <property type="entry name" value="WH2_dom"/>
</dbReference>
<evidence type="ECO:0000256" key="1">
    <source>
        <dbReference type="ARBA" id="ARBA00009257"/>
    </source>
</evidence>
<dbReference type="Pfam" id="PF00400">
    <property type="entry name" value="WD40"/>
    <property type="match status" value="1"/>
</dbReference>
<feature type="domain" description="WH2" evidence="5">
    <location>
        <begin position="2945"/>
        <end position="2963"/>
    </location>
</feature>
<evidence type="ECO:0000256" key="2">
    <source>
        <dbReference type="ARBA" id="ARBA00022574"/>
    </source>
</evidence>
<dbReference type="Proteomes" id="UP000685013">
    <property type="component" value="Chromosome 7"/>
</dbReference>
<dbReference type="GO" id="GO:0071230">
    <property type="term" value="P:cellular response to amino acid stimulus"/>
    <property type="evidence" value="ECO:0007669"/>
    <property type="project" value="TreeGrafter"/>
</dbReference>
<feature type="compositionally biased region" description="Low complexity" evidence="4">
    <location>
        <begin position="1859"/>
        <end position="1868"/>
    </location>
</feature>
<dbReference type="GO" id="GO:0009267">
    <property type="term" value="P:cellular response to starvation"/>
    <property type="evidence" value="ECO:0007669"/>
    <property type="project" value="TreeGrafter"/>
</dbReference>
<evidence type="ECO:0000313" key="6">
    <source>
        <dbReference type="EMBL" id="KAG6595569.1"/>
    </source>
</evidence>
<dbReference type="PANTHER" id="PTHR12848:SF16">
    <property type="entry name" value="REGULATORY-ASSOCIATED PROTEIN OF MTOR"/>
    <property type="match status" value="1"/>
</dbReference>
<feature type="compositionally biased region" description="Low complexity" evidence="4">
    <location>
        <begin position="2532"/>
        <end position="2543"/>
    </location>
</feature>
<feature type="compositionally biased region" description="Basic and acidic residues" evidence="4">
    <location>
        <begin position="1829"/>
        <end position="1855"/>
    </location>
</feature>
<dbReference type="PANTHER" id="PTHR12848">
    <property type="entry name" value="REGULATORY-ASSOCIATED PROTEIN OF MTOR"/>
    <property type="match status" value="1"/>
</dbReference>
<dbReference type="EMBL" id="JAGKQH010000007">
    <property type="protein sequence ID" value="KAG6595569.1"/>
    <property type="molecule type" value="Genomic_DNA"/>
</dbReference>
<dbReference type="SMART" id="SM00320">
    <property type="entry name" value="WD40"/>
    <property type="match status" value="5"/>
</dbReference>
<feature type="region of interest" description="Disordered" evidence="4">
    <location>
        <begin position="1821"/>
        <end position="1891"/>
    </location>
</feature>
<feature type="region of interest" description="Disordered" evidence="4">
    <location>
        <begin position="2783"/>
        <end position="2827"/>
    </location>
</feature>
<dbReference type="GO" id="GO:0003779">
    <property type="term" value="F:actin binding"/>
    <property type="evidence" value="ECO:0007669"/>
    <property type="project" value="InterPro"/>
</dbReference>
<feature type="compositionally biased region" description="Polar residues" evidence="4">
    <location>
        <begin position="2511"/>
        <end position="2524"/>
    </location>
</feature>
<dbReference type="GO" id="GO:0031929">
    <property type="term" value="P:TOR signaling"/>
    <property type="evidence" value="ECO:0007669"/>
    <property type="project" value="InterPro"/>
</dbReference>
<dbReference type="FunFam" id="1.25.10.10:FF:000145">
    <property type="entry name" value="Regulatory-associated protein of TOR 1"/>
    <property type="match status" value="1"/>
</dbReference>
<proteinExistence type="inferred from homology"/>
<dbReference type="GO" id="GO:0010506">
    <property type="term" value="P:regulation of autophagy"/>
    <property type="evidence" value="ECO:0007669"/>
    <property type="project" value="TreeGrafter"/>
</dbReference>
<evidence type="ECO:0000256" key="4">
    <source>
        <dbReference type="SAM" id="MobiDB-lite"/>
    </source>
</evidence>
<feature type="non-terminal residue" evidence="6">
    <location>
        <position position="1"/>
    </location>
</feature>
<name>A0AAV6NFS7_9ROSI</name>
<feature type="compositionally biased region" description="Basic and acidic residues" evidence="4">
    <location>
        <begin position="2012"/>
        <end position="2021"/>
    </location>
</feature>
<keyword evidence="7" id="KW-1185">Reference proteome</keyword>
<feature type="compositionally biased region" description="Polar residues" evidence="4">
    <location>
        <begin position="2882"/>
        <end position="2895"/>
    </location>
</feature>
<evidence type="ECO:0000256" key="3">
    <source>
        <dbReference type="ARBA" id="ARBA00022737"/>
    </source>
</evidence>
<gene>
    <name evidence="6" type="primary">RAPTOR1</name>
    <name evidence="6" type="ORF">SDJN03_12122</name>
</gene>
<dbReference type="GO" id="GO:0005737">
    <property type="term" value="C:cytoplasm"/>
    <property type="evidence" value="ECO:0007669"/>
    <property type="project" value="TreeGrafter"/>
</dbReference>
<feature type="region of interest" description="Disordered" evidence="4">
    <location>
        <begin position="2500"/>
        <end position="2559"/>
    </location>
</feature>
<protein>
    <submittedName>
        <fullName evidence="6">Regulatory-associated protein of TOR 1</fullName>
    </submittedName>
</protein>
<organism evidence="6 7">
    <name type="scientific">Cucurbita argyrosperma subsp. sororia</name>
    <dbReference type="NCBI Taxonomy" id="37648"/>
    <lineage>
        <taxon>Eukaryota</taxon>
        <taxon>Viridiplantae</taxon>
        <taxon>Streptophyta</taxon>
        <taxon>Embryophyta</taxon>
        <taxon>Tracheophyta</taxon>
        <taxon>Spermatophyta</taxon>
        <taxon>Magnoliopsida</taxon>
        <taxon>eudicotyledons</taxon>
        <taxon>Gunneridae</taxon>
        <taxon>Pentapetalae</taxon>
        <taxon>rosids</taxon>
        <taxon>fabids</taxon>
        <taxon>Cucurbitales</taxon>
        <taxon>Cucurbitaceae</taxon>
        <taxon>Cucurbiteae</taxon>
        <taxon>Cucurbita</taxon>
    </lineage>
</organism>
<dbReference type="Pfam" id="PF14538">
    <property type="entry name" value="Raptor_N"/>
    <property type="match status" value="1"/>
</dbReference>
<feature type="compositionally biased region" description="Basic and acidic residues" evidence="4">
    <location>
        <begin position="2783"/>
        <end position="2797"/>
    </location>
</feature>
<dbReference type="InterPro" id="IPR004083">
    <property type="entry name" value="Raptor"/>
</dbReference>
<dbReference type="PROSITE" id="PS51082">
    <property type="entry name" value="WH2"/>
    <property type="match status" value="1"/>
</dbReference>
<comment type="similarity">
    <text evidence="1">Belongs to the WD repeat RAPTOR family.</text>
</comment>
<feature type="compositionally biased region" description="Basic and acidic residues" evidence="4">
    <location>
        <begin position="1869"/>
        <end position="1881"/>
    </location>
</feature>
<feature type="region of interest" description="Disordered" evidence="4">
    <location>
        <begin position="2571"/>
        <end position="2592"/>
    </location>
</feature>
<feature type="compositionally biased region" description="Polar residues" evidence="4">
    <location>
        <begin position="2575"/>
        <end position="2588"/>
    </location>
</feature>
<feature type="region of interest" description="Disordered" evidence="4">
    <location>
        <begin position="2002"/>
        <end position="2021"/>
    </location>
</feature>
<evidence type="ECO:0000259" key="5">
    <source>
        <dbReference type="PROSITE" id="PS51082"/>
    </source>
</evidence>
<dbReference type="GO" id="GO:0030307">
    <property type="term" value="P:positive regulation of cell growth"/>
    <property type="evidence" value="ECO:0007669"/>
    <property type="project" value="TreeGrafter"/>
</dbReference>
<feature type="compositionally biased region" description="Polar residues" evidence="4">
    <location>
        <begin position="2814"/>
        <end position="2827"/>
    </location>
</feature>
<sequence length="3008" mass="330722">MALGDLMASRISQSSLEVVSNHLDVCASNHEDDGDLISLRRDSEAATSSYGNAVVTTATTMVYLPQTMVLCELRHDAFEACVPAGPSDSGLVSKWRPKDRMKTGCVALVLCLNISVDPPDVIKISPCARMECWIDPFSMAPPKALETIGKTLSVQYERWQPRARYKVQLDPTVEEVKKLCSTCRKYAKTERVLFHYNGHGVPKPTASGEIWLFNKSYTQYIPLPISDLDSWLKTPSIYVFDCSAAGMIVNAFTELHDPSGSRDCILLAACESHETLPQRAEFPADVFTSCLTTPIKMALRWFCKRSLLRESLDDLLIDKIPGRQTDRKTLLGELNWIFTAVTDTIAWNVLPHDLFQRLFRQDLLVASLFRNFLLAERIMRSANCSPISHPMLPSTHQHHMWDAWDMAAEICLSQLPALVEDPNLEFQPSPFFTEQLKAFEVWLVHGSESKKPPEQLPIVLQVLLSQGHRLRALVLLGKFLDMGPWAVDLALSVGIFPYVLKLLQTTTPELRQILVFIWTKILALDKSCQVDLVKDGGHTYFIRFLDTLEAYPEQRAMAAFVLAVIVDGHRRGQEACIEANLIHVCLKHLRNKTPIDGQTEPRFLQWLCLCLGKLWEDYIDAQIIGLQADAPAVFTSLLAEPQPEVRASAIFALGTLLDVGSDSSRDGVGDDDCDDDEKIRAETSIVGSLLSVVSDGSPLVRAEVAVALARFAFVHNKHLKSIAATYCKPHCNSLLSSLPSLAHLRSTGAAYTNSNQHVPHASIVSSQIGPLLRFGNENSPLVRDGRVSTSSPLANTGVMHGSPLSDDSYQHSDSGVLHEDTVSNGAVNHSRPKPLNNALYSQCVSTMCILANDPSPRIASLGRRVLSIIGIEQVVTKPVKSNSSGLKPTDGTAASQPPSFAGLARSSSWFDMNGGHLPLTFRTPPVSPPRPSYLTGMRRVCSLEFRPQLMNSPDSGLADPLWGSGGTSGTSERSFLPQSTIYNWSCGHFSKPLLPAADDGEEIFTRREEREKFALERIAKCQHSPVSKLSNNPIASWDTKFEMGTKKLLLQPFSPIVVAADEKERIRVWNYEEPALLNSFDNHNFLDKGISKLCLVNELDDSLLLAASCDGSIRIWKDYTLKGKQKLVTAFSAIQGHKPGVRSVNAVVDWQQQSGYLYAAGEISASIMLWDLDKELLVKPIPSSSDCSISALCASQVHGGQFAAGFLDGSVKLYDARTPEMPVCTMRPHIQKVEKVVGIGFQPGLDSSKIVSASQAGDIQFLDIRNQRDKYLTIDAHRGSLTALAVHRHAPILASGSAKQLIKVFSLDGDQLGTIKYHPTFMPQKIGSMTAPKDDEIDFRVSGWTLKCAWKPPSSTVLDSLAIAKLSDQRGTCTRERAWGLNSTFSKNLLRVGFQSVKWRAPSEPGGEFQNQLDCSVELGDEYEEEEEMPLSRYQIRDEYGLADPELYKAADKDDPEALLEGVAMAGLVGVLRQLGDLAEFAAEVFHDLHEEVISTAARGHGLMIRVQQLEAEVPSIEKAFLSQTNHTSFFTSAGLDWHPNFQSAQNLVARGDLPRFVMDSYEECRGPPRLFLLDKFDVAGAGACLKRYTDPSVFKVESTASERSNIVPRREKKIRKVKKKGPRWRNGGTPEIGPTSHAKLHQLFLEERIDSCFNDPSRLVKLKKRQFNGCIDSKNGKSYMEKFLEPPSPEHKMIYEASVAAPTLHSISDNTNELGLRILDITTVIPASKSPGRVNTCSSCIAQEEELKRPINGDVSGEEILKVPESTADVEIETTPNLQMVVVENHLEYGEGKIGSSIDGYRSDEIISEVDNYVDALATMESEMETDNEPRSKNVNLEKRRSESDANAEHRETRAQVSDSRSLINSSRSKDGNSSFKREQSSFSCSDTVSSLADNTRYDSEGTAKALPSISKACMVDIKNMPSNLDYTSHSYGINADELGVLDNTSVDERISKSEEVPDDSGFGDPIPPQPLIDSESCPSPSLLVEPKLYKKSSTNLFDVDSQTSSTETDLGCHKDNHHDVSSETVSRANDTMLSEDYHIRDREGVEVEATSENSLHLSNVLGEAVEIEPEGKVKDTMLQKEFQDDRAIDKQALPEIGLSPMSLLPSETLYVSSTNDSSDDKYNDVVLKGDDTVVVAEGKYDNLPADLSQDDNTEVAEAKHEDLQTRDLKGKVENVADDVLQVEHGLTETDVTYSVRDANSVDITTAADDTLDEPQLRYPNDTVHEMHLDTRDFVTETVPSEGVTLPTISVSSHDELSSPGDLDHEDSIKYSNFATGKVQSEELVDSVNSSDVVTEKVLADAVVNTVNFGDVVAEKVQEDEVIDSVNCSDVASGKDRAKEVVDFISCSDVTTEKIRADEVVDSVNCSDVATVYVQGDGVVLSTSTVAKTATISEVTPKNLNHFNHEENASIDKLPSGTFQADEFATVNDVNEVVSTSSNGRLSVSEYMKNALPENHPGLENPSANQNEFKDASDCSLGSLTGKKVNPLEDELVSGYAGSGMNDGIRNLPVPTQSRCTSVINDRSSGRKSLELQNLESESNSSHQDDLKEGNEFTSPDLQARHKETELVQADVDVSNSSHPEQRSSGQLDEEKVELVKSSNPVQLVQPKCKPNEATNQAAHSLSELYIQHPISDRDRTDSTMDTLQPVLPSYVLLPEVPQVDLNEIPPLPPLPPMQWRLGKVQQAFSAPPRPEDPFELILPSKAEETGTCLGSSSAATLQPESPFHDNKLTHESGHVVHTATQPSPFSLPMSSQENLEYSSATMVKQCNNPFLSLPSMSTEITEHDSLKSDGEKVQSDLKLPSVGRTNDDLNCKSDSGSSNGQSFRPFSYSASETVLRPDISHHLSQDFEGEQRNSHAMAPMSFVKNDQSQHDLPTTEEELASSSNTPLMPSTSGVDMPNGNRRISSKLLRPRSPLIDAVAAHDKSKLRKVSDRILPEIGPKVDERDSLLAQIRTKSFSLKPAAITRPSVQGPKTNLRMSAILEKANAIRQALAGSDEDDSDSWSDSE</sequence>
<feature type="compositionally biased region" description="Polar residues" evidence="4">
    <location>
        <begin position="1882"/>
        <end position="1891"/>
    </location>
</feature>
<feature type="region of interest" description="Disordered" evidence="4">
    <location>
        <begin position="788"/>
        <end position="815"/>
    </location>
</feature>
<accession>A0AAV6NFS7</accession>
<dbReference type="InterPro" id="IPR001680">
    <property type="entry name" value="WD40_rpt"/>
</dbReference>
<evidence type="ECO:0000313" key="7">
    <source>
        <dbReference type="Proteomes" id="UP000685013"/>
    </source>
</evidence>
<reference evidence="6 7" key="1">
    <citation type="journal article" date="2021" name="Hortic Res">
        <title>The domestication of Cucurbita argyrosperma as revealed by the genome of its wild relative.</title>
        <authorList>
            <person name="Barrera-Redondo J."/>
            <person name="Sanchez-de la Vega G."/>
            <person name="Aguirre-Liguori J.A."/>
            <person name="Castellanos-Morales G."/>
            <person name="Gutierrez-Guerrero Y.T."/>
            <person name="Aguirre-Dugua X."/>
            <person name="Aguirre-Planter E."/>
            <person name="Tenaillon M.I."/>
            <person name="Lira-Saade R."/>
            <person name="Eguiarte L.E."/>
        </authorList>
    </citation>
    <scope>NUCLEOTIDE SEQUENCE [LARGE SCALE GENOMIC DNA]</scope>
    <source>
        <strain evidence="6">JBR-2021</strain>
    </source>
</reference>
<feature type="region of interest" description="Disordered" evidence="4">
    <location>
        <begin position="2454"/>
        <end position="2473"/>
    </location>
</feature>
<dbReference type="GO" id="GO:0031931">
    <property type="term" value="C:TORC1 complex"/>
    <property type="evidence" value="ECO:0007669"/>
    <property type="project" value="InterPro"/>
</dbReference>